<proteinExistence type="predicted"/>
<protein>
    <submittedName>
        <fullName evidence="1">Uncharacterized protein</fullName>
    </submittedName>
</protein>
<dbReference type="AlphaFoldDB" id="A0A226E0W9"/>
<sequence>MADVISKNKGLKKISLWNEDDEEPGDVPHVDCKWMTDWETRERLRAHWTEEIEPRRKSPAVNNNDATMTPELVRRFIHLPHVEYLTFDFVLSLNPANADDQPIDNDHLAEQVIRLMNRFQDLSEARFAHVVDSTRRAFSYSITISIDRKTFKGLPP</sequence>
<reference evidence="1 2" key="1">
    <citation type="submission" date="2015-12" db="EMBL/GenBank/DDBJ databases">
        <title>The genome of Folsomia candida.</title>
        <authorList>
            <person name="Faddeeva A."/>
            <person name="Derks M.F."/>
            <person name="Anvar Y."/>
            <person name="Smit S."/>
            <person name="Van Straalen N."/>
            <person name="Roelofs D."/>
        </authorList>
    </citation>
    <scope>NUCLEOTIDE SEQUENCE [LARGE SCALE GENOMIC DNA]</scope>
    <source>
        <strain evidence="1 2">VU population</strain>
        <tissue evidence="1">Whole body</tissue>
    </source>
</reference>
<comment type="caution">
    <text evidence="1">The sequence shown here is derived from an EMBL/GenBank/DDBJ whole genome shotgun (WGS) entry which is preliminary data.</text>
</comment>
<evidence type="ECO:0000313" key="2">
    <source>
        <dbReference type="Proteomes" id="UP000198287"/>
    </source>
</evidence>
<keyword evidence="2" id="KW-1185">Reference proteome</keyword>
<evidence type="ECO:0000313" key="1">
    <source>
        <dbReference type="EMBL" id="OXA51173.1"/>
    </source>
</evidence>
<gene>
    <name evidence="1" type="ORF">Fcan01_14049</name>
</gene>
<dbReference type="EMBL" id="LNIX01000008">
    <property type="protein sequence ID" value="OXA51173.1"/>
    <property type="molecule type" value="Genomic_DNA"/>
</dbReference>
<organism evidence="1 2">
    <name type="scientific">Folsomia candida</name>
    <name type="common">Springtail</name>
    <dbReference type="NCBI Taxonomy" id="158441"/>
    <lineage>
        <taxon>Eukaryota</taxon>
        <taxon>Metazoa</taxon>
        <taxon>Ecdysozoa</taxon>
        <taxon>Arthropoda</taxon>
        <taxon>Hexapoda</taxon>
        <taxon>Collembola</taxon>
        <taxon>Entomobryomorpha</taxon>
        <taxon>Isotomoidea</taxon>
        <taxon>Isotomidae</taxon>
        <taxon>Proisotominae</taxon>
        <taxon>Folsomia</taxon>
    </lineage>
</organism>
<name>A0A226E0W9_FOLCA</name>
<accession>A0A226E0W9</accession>
<dbReference type="Proteomes" id="UP000198287">
    <property type="component" value="Unassembled WGS sequence"/>
</dbReference>